<evidence type="ECO:0000313" key="9">
    <source>
        <dbReference type="Proteomes" id="UP000199118"/>
    </source>
</evidence>
<keyword evidence="6 7" id="KW-0472">Membrane</keyword>
<evidence type="ECO:0000256" key="7">
    <source>
        <dbReference type="SAM" id="Phobius"/>
    </source>
</evidence>
<dbReference type="InterPro" id="IPR002751">
    <property type="entry name" value="CbiM/NikMN"/>
</dbReference>
<dbReference type="RefSeq" id="WP_092683569.1">
    <property type="nucleotide sequence ID" value="NZ_FNMZ01000006.1"/>
</dbReference>
<dbReference type="OrthoDB" id="4710659at2"/>
<evidence type="ECO:0000256" key="4">
    <source>
        <dbReference type="ARBA" id="ARBA00022692"/>
    </source>
</evidence>
<sequence length="225" mass="23075">MHIEPGVVDGAKIALSYVTAAGAGAYALKLAGDALRDSGAVSLAARIVAATVAAFCFFEVLPHWPVGVSEVHLILGSTLFLIFGAAPAAIGLALGLAAQGLIFAPFDLPQYGMNVTTLLVPLFALQALARRLIAPNTAYVDLSYRQALALSTAYQGGVVGWVAFWALYGQGFAVSNLTEIAAFGGAYMLVVAIEPLVDLAVLGAAKGARGLSRAGLVTPRLHAPA</sequence>
<dbReference type="Pfam" id="PF01891">
    <property type="entry name" value="CbiM"/>
    <property type="match status" value="1"/>
</dbReference>
<dbReference type="GO" id="GO:0005886">
    <property type="term" value="C:plasma membrane"/>
    <property type="evidence" value="ECO:0007669"/>
    <property type="project" value="UniProtKB-SubCell"/>
</dbReference>
<accession>A0A1H3CGI6</accession>
<dbReference type="STRING" id="356660.SAMN05444336_10698"/>
<feature type="transmembrane region" description="Helical" evidence="7">
    <location>
        <begin position="73"/>
        <end position="98"/>
    </location>
</feature>
<name>A0A1H3CGI6_9RHOB</name>
<dbReference type="AlphaFoldDB" id="A0A1H3CGI6"/>
<keyword evidence="4 7" id="KW-0812">Transmembrane</keyword>
<protein>
    <submittedName>
        <fullName evidence="8">Cobalt uptake substrate-specific transmembrane region</fullName>
    </submittedName>
</protein>
<proteinExistence type="predicted"/>
<dbReference type="Gene3D" id="1.10.1760.20">
    <property type="match status" value="1"/>
</dbReference>
<dbReference type="EMBL" id="FNMZ01000006">
    <property type="protein sequence ID" value="SDX53196.1"/>
    <property type="molecule type" value="Genomic_DNA"/>
</dbReference>
<feature type="transmembrane region" description="Helical" evidence="7">
    <location>
        <begin position="43"/>
        <end position="61"/>
    </location>
</feature>
<feature type="transmembrane region" description="Helical" evidence="7">
    <location>
        <begin position="148"/>
        <end position="168"/>
    </location>
</feature>
<evidence type="ECO:0000313" key="8">
    <source>
        <dbReference type="EMBL" id="SDX53196.1"/>
    </source>
</evidence>
<keyword evidence="3" id="KW-1003">Cell membrane</keyword>
<evidence type="ECO:0000256" key="1">
    <source>
        <dbReference type="ARBA" id="ARBA00004651"/>
    </source>
</evidence>
<dbReference type="Proteomes" id="UP000199118">
    <property type="component" value="Unassembled WGS sequence"/>
</dbReference>
<keyword evidence="9" id="KW-1185">Reference proteome</keyword>
<gene>
    <name evidence="8" type="ORF">SAMN05444336_10698</name>
</gene>
<dbReference type="GO" id="GO:0000041">
    <property type="term" value="P:transition metal ion transport"/>
    <property type="evidence" value="ECO:0007669"/>
    <property type="project" value="InterPro"/>
</dbReference>
<evidence type="ECO:0000256" key="2">
    <source>
        <dbReference type="ARBA" id="ARBA00022448"/>
    </source>
</evidence>
<feature type="transmembrane region" description="Helical" evidence="7">
    <location>
        <begin position="180"/>
        <end position="205"/>
    </location>
</feature>
<reference evidence="8 9" key="1">
    <citation type="submission" date="2016-10" db="EMBL/GenBank/DDBJ databases">
        <authorList>
            <person name="de Groot N.N."/>
        </authorList>
    </citation>
    <scope>NUCLEOTIDE SEQUENCE [LARGE SCALE GENOMIC DNA]</scope>
    <source>
        <strain evidence="8 9">DSM 17890</strain>
    </source>
</reference>
<evidence type="ECO:0000256" key="3">
    <source>
        <dbReference type="ARBA" id="ARBA00022475"/>
    </source>
</evidence>
<feature type="transmembrane region" description="Helical" evidence="7">
    <location>
        <begin position="110"/>
        <end position="128"/>
    </location>
</feature>
<organism evidence="8 9">
    <name type="scientific">Albimonas donghaensis</name>
    <dbReference type="NCBI Taxonomy" id="356660"/>
    <lineage>
        <taxon>Bacteria</taxon>
        <taxon>Pseudomonadati</taxon>
        <taxon>Pseudomonadota</taxon>
        <taxon>Alphaproteobacteria</taxon>
        <taxon>Rhodobacterales</taxon>
        <taxon>Paracoccaceae</taxon>
        <taxon>Albimonas</taxon>
    </lineage>
</organism>
<evidence type="ECO:0000256" key="6">
    <source>
        <dbReference type="ARBA" id="ARBA00023136"/>
    </source>
</evidence>
<evidence type="ECO:0000256" key="5">
    <source>
        <dbReference type="ARBA" id="ARBA00022989"/>
    </source>
</evidence>
<keyword evidence="5 7" id="KW-1133">Transmembrane helix</keyword>
<comment type="subcellular location">
    <subcellularLocation>
        <location evidence="1">Cell membrane</location>
        <topology evidence="1">Multi-pass membrane protein</topology>
    </subcellularLocation>
</comment>
<keyword evidence="2" id="KW-0813">Transport</keyword>